<dbReference type="InterPro" id="IPR045863">
    <property type="entry name" value="CorA_TM1_TM2"/>
</dbReference>
<sequence>MPRGVASVITVFVDGRAVKMDAGRTSHHSEWREVRAGETFQLVVAYKLVSISNLVGMSWKDFIISAEAADINHFLNKEANRFKTESTICDLGLTSVDTKEVEMIPTAASESSGTTGTTAQEHQTKWHGSIALPNSIPEDSGADLKPYLEYLAWRHLEYILSACTVPFCVGKNVEGREYLYPFTDKQDGGRKEEFKYQDLPYVALTCGDMSGHRVVTSTSYFAFVFLIRMARRLKLCQKQLKEELPYISDLRKRIGTVCRGHMRWLQRLRMIEHSEKGSEHIKMDFKAGSEEETSSSRLLYSGCFAANYLVTGKMILRRGETWQPPNMNTDTAFQILKMTEMYNHLDQDDKTLDTENKDEVTPHENAEDRREILRMIEDTYVPWLFKLDRIDHQENFAWPHGVTEGFNKFRLDDHFWIWKALKSLERSKVTSRYLQASKSRLSKEARADTDDTGWNELERQWIKFLSKPEDEKEKFKLILDRLEASNVQRRVLQRFTTENSVSKRRMLALTRSPRESRYIFHARDMALFYDQDSASFLAGSTNKQLWLRTIDAQPYHEGNQFTNWDNTMRYALCIAMGINGKTLNETSPDDLVTKSTIVLLNCSGFNGIFPGFLDAGTKEPSLFETESDRDCYYHATFEINLFLLENALEINRHFHRGDASLQGTDSATASTDAPAEKKSPSAEETLSSLLRKIEAMTARPEIERKAKMEKSIPSSHALDSSKIMLIDEEWLYNYPEFLLGSEIGDVDIENSRMLLKNGKISARDAEARPIVAFVVDVSKQKHHGKRHDNEPPKPEPFETNSALLEYLTSPRTSVKAKKRLIWLAHANKETEVNCLAAIPNMGQLALSDFFERHDQYTKDIWDHVNLVLNVWQTNVHLSFYVLTKRRETPADGPPRRNMVAIPRNSKMAIERTSMSFHFSGDSFDRYWTCHIVDNINEDNTGLSSSPADCSELSDFNKKSSLQRKVLELRLLGRILDLSVIHVKRILGEVQKQLDIEENGSLLSQLDRISDLRSTDDWHLFEHLLQMLEEDLATTIEVLMRWDNRAEARGKQQPRWTHNDEKKYRGDLTEAQAINDRHSREIHACREQILKLKDDLSRSRQTRRDDLEFYGNQSIRYFTYVTIIFLPLGFATSVYSMNGPPDSSFLTSLIKFIVAAFAVTFVLLVIAESFMKFANDLLKPVKNALRTGFQTALEPVKDALRPVKHSLRGTTKTATGIFASSVAFMASCFKILVGILTILADVLKQAMRPRKVVQVLAAFHYSEDNKISPQILAWLVEMLESLVLHPNTEAATGSNIQQDDPKIEGWYKKITKVPSSLRPFSKDDEVESAM</sequence>
<keyword evidence="8" id="KW-1185">Reference proteome</keyword>
<reference evidence="7 8" key="1">
    <citation type="submission" date="2024-02" db="EMBL/GenBank/DDBJ databases">
        <title>De novo assembly and annotation of 12 fungi associated with fruit tree decline syndrome in Ontario, Canada.</title>
        <authorList>
            <person name="Sulman M."/>
            <person name="Ellouze W."/>
            <person name="Ilyukhin E."/>
        </authorList>
    </citation>
    <scope>NUCLEOTIDE SEQUENCE [LARGE SCALE GENOMIC DNA]</scope>
    <source>
        <strain evidence="7 8">M169</strain>
    </source>
</reference>
<evidence type="ECO:0000256" key="4">
    <source>
        <dbReference type="ARBA" id="ARBA00023136"/>
    </source>
</evidence>
<accession>A0ABR1P234</accession>
<proteinExistence type="predicted"/>
<feature type="transmembrane region" description="Helical" evidence="6">
    <location>
        <begin position="1216"/>
        <end position="1239"/>
    </location>
</feature>
<dbReference type="EMBL" id="JAKNSF020000056">
    <property type="protein sequence ID" value="KAK7724596.1"/>
    <property type="molecule type" value="Genomic_DNA"/>
</dbReference>
<feature type="compositionally biased region" description="Low complexity" evidence="5">
    <location>
        <begin position="664"/>
        <end position="673"/>
    </location>
</feature>
<comment type="subcellular location">
    <subcellularLocation>
        <location evidence="1">Membrane</location>
        <topology evidence="1">Multi-pass membrane protein</topology>
    </subcellularLocation>
</comment>
<dbReference type="Proteomes" id="UP001430848">
    <property type="component" value="Unassembled WGS sequence"/>
</dbReference>
<evidence type="ECO:0000256" key="2">
    <source>
        <dbReference type="ARBA" id="ARBA00022692"/>
    </source>
</evidence>
<protein>
    <submittedName>
        <fullName evidence="7">Uncharacterized protein</fullName>
    </submittedName>
</protein>
<organism evidence="7 8">
    <name type="scientific">Diaporthe eres</name>
    <name type="common">Phomopsis oblonga</name>
    <dbReference type="NCBI Taxonomy" id="83184"/>
    <lineage>
        <taxon>Eukaryota</taxon>
        <taxon>Fungi</taxon>
        <taxon>Dikarya</taxon>
        <taxon>Ascomycota</taxon>
        <taxon>Pezizomycotina</taxon>
        <taxon>Sordariomycetes</taxon>
        <taxon>Sordariomycetidae</taxon>
        <taxon>Diaporthales</taxon>
        <taxon>Diaporthaceae</taxon>
        <taxon>Diaporthe</taxon>
        <taxon>Diaporthe eres species complex</taxon>
    </lineage>
</organism>
<comment type="caution">
    <text evidence="7">The sequence shown here is derived from an EMBL/GenBank/DDBJ whole genome shotgun (WGS) entry which is preliminary data.</text>
</comment>
<dbReference type="InterPro" id="IPR002523">
    <property type="entry name" value="MgTranspt_CorA/ZnTranspt_ZntB"/>
</dbReference>
<feature type="transmembrane region" description="Helical" evidence="6">
    <location>
        <begin position="1116"/>
        <end position="1136"/>
    </location>
</feature>
<evidence type="ECO:0000313" key="8">
    <source>
        <dbReference type="Proteomes" id="UP001430848"/>
    </source>
</evidence>
<name>A0ABR1P234_DIAER</name>
<evidence type="ECO:0000313" key="7">
    <source>
        <dbReference type="EMBL" id="KAK7724596.1"/>
    </source>
</evidence>
<keyword evidence="4 6" id="KW-0472">Membrane</keyword>
<evidence type="ECO:0000256" key="6">
    <source>
        <dbReference type="SAM" id="Phobius"/>
    </source>
</evidence>
<evidence type="ECO:0000256" key="1">
    <source>
        <dbReference type="ARBA" id="ARBA00004141"/>
    </source>
</evidence>
<dbReference type="Pfam" id="PF01544">
    <property type="entry name" value="CorA"/>
    <property type="match status" value="1"/>
</dbReference>
<keyword evidence="2 6" id="KW-0812">Transmembrane</keyword>
<evidence type="ECO:0000256" key="5">
    <source>
        <dbReference type="SAM" id="MobiDB-lite"/>
    </source>
</evidence>
<feature type="region of interest" description="Disordered" evidence="5">
    <location>
        <begin position="661"/>
        <end position="684"/>
    </location>
</feature>
<feature type="transmembrane region" description="Helical" evidence="6">
    <location>
        <begin position="1148"/>
        <end position="1166"/>
    </location>
</feature>
<keyword evidence="3 6" id="KW-1133">Transmembrane helix</keyword>
<dbReference type="SUPFAM" id="SSF144083">
    <property type="entry name" value="Magnesium transport protein CorA, transmembrane region"/>
    <property type="match status" value="1"/>
</dbReference>
<evidence type="ECO:0000256" key="3">
    <source>
        <dbReference type="ARBA" id="ARBA00022989"/>
    </source>
</evidence>
<dbReference type="Gene3D" id="1.20.58.340">
    <property type="entry name" value="Magnesium transport protein CorA, transmembrane region"/>
    <property type="match status" value="1"/>
</dbReference>
<gene>
    <name evidence="7" type="ORF">SLS63_008576</name>
</gene>